<dbReference type="RefSeq" id="WP_244686282.1">
    <property type="nucleotide sequence ID" value="NZ_CP095043.1"/>
</dbReference>
<sequence>MRASDRAYAVLLEEIQGGALPPGAVLAEVEQATRLGVSRTPLREAIGRLVSDGLVVQQSPRITVVSDFDVDDIRALFETRRALEETAARLAAIRGERENFVRLAARFAATAPEDPASIDAYYALIAEFDAAVDTAVDNAYLTAALRSVRTHLARARRIAQDHHDRLEASVAEHTLIASAIGAGDPDLAAHATHVHLHRALTSILESIREGQQ</sequence>
<dbReference type="InterPro" id="IPR008920">
    <property type="entry name" value="TF_FadR/GntR_C"/>
</dbReference>
<dbReference type="Proteomes" id="UP000831775">
    <property type="component" value="Chromosome"/>
</dbReference>
<dbReference type="PANTHER" id="PTHR43537:SF5">
    <property type="entry name" value="UXU OPERON TRANSCRIPTIONAL REGULATOR"/>
    <property type="match status" value="1"/>
</dbReference>
<evidence type="ECO:0000313" key="6">
    <source>
        <dbReference type="Proteomes" id="UP000831775"/>
    </source>
</evidence>
<dbReference type="SUPFAM" id="SSF46785">
    <property type="entry name" value="Winged helix' DNA-binding domain"/>
    <property type="match status" value="1"/>
</dbReference>
<dbReference type="PROSITE" id="PS50949">
    <property type="entry name" value="HTH_GNTR"/>
    <property type="match status" value="1"/>
</dbReference>
<dbReference type="InterPro" id="IPR011711">
    <property type="entry name" value="GntR_C"/>
</dbReference>
<name>A0ABY4FWA2_9MICO</name>
<protein>
    <submittedName>
        <fullName evidence="5">GntR family transcriptional regulator</fullName>
    </submittedName>
</protein>
<dbReference type="PANTHER" id="PTHR43537">
    <property type="entry name" value="TRANSCRIPTIONAL REGULATOR, GNTR FAMILY"/>
    <property type="match status" value="1"/>
</dbReference>
<dbReference type="InterPro" id="IPR000524">
    <property type="entry name" value="Tscrpt_reg_HTH_GntR"/>
</dbReference>
<keyword evidence="3" id="KW-0804">Transcription</keyword>
<evidence type="ECO:0000256" key="3">
    <source>
        <dbReference type="ARBA" id="ARBA00023163"/>
    </source>
</evidence>
<dbReference type="InterPro" id="IPR036388">
    <property type="entry name" value="WH-like_DNA-bd_sf"/>
</dbReference>
<dbReference type="EMBL" id="CP095043">
    <property type="protein sequence ID" value="UOQ60550.1"/>
    <property type="molecule type" value="Genomic_DNA"/>
</dbReference>
<dbReference type="Gene3D" id="1.20.120.530">
    <property type="entry name" value="GntR ligand-binding domain-like"/>
    <property type="match status" value="1"/>
</dbReference>
<dbReference type="SMART" id="SM00345">
    <property type="entry name" value="HTH_GNTR"/>
    <property type="match status" value="1"/>
</dbReference>
<gene>
    <name evidence="5" type="ORF">MUN76_00740</name>
</gene>
<proteinExistence type="predicted"/>
<dbReference type="Pfam" id="PF07729">
    <property type="entry name" value="FCD"/>
    <property type="match status" value="1"/>
</dbReference>
<keyword evidence="1" id="KW-0805">Transcription regulation</keyword>
<evidence type="ECO:0000259" key="4">
    <source>
        <dbReference type="PROSITE" id="PS50949"/>
    </source>
</evidence>
<organism evidence="5 6">
    <name type="scientific">Leucobacter rhizosphaerae</name>
    <dbReference type="NCBI Taxonomy" id="2932245"/>
    <lineage>
        <taxon>Bacteria</taxon>
        <taxon>Bacillati</taxon>
        <taxon>Actinomycetota</taxon>
        <taxon>Actinomycetes</taxon>
        <taxon>Micrococcales</taxon>
        <taxon>Microbacteriaceae</taxon>
        <taxon>Leucobacter</taxon>
    </lineage>
</organism>
<evidence type="ECO:0000256" key="1">
    <source>
        <dbReference type="ARBA" id="ARBA00023015"/>
    </source>
</evidence>
<dbReference type="Pfam" id="PF00392">
    <property type="entry name" value="GntR"/>
    <property type="match status" value="1"/>
</dbReference>
<dbReference type="SUPFAM" id="SSF48008">
    <property type="entry name" value="GntR ligand-binding domain-like"/>
    <property type="match status" value="1"/>
</dbReference>
<evidence type="ECO:0000256" key="2">
    <source>
        <dbReference type="ARBA" id="ARBA00023125"/>
    </source>
</evidence>
<reference evidence="5 6" key="1">
    <citation type="submission" date="2022-04" db="EMBL/GenBank/DDBJ databases">
        <title>Leucobacter sp. isolated from rhizosphere of onion.</title>
        <authorList>
            <person name="Won M."/>
            <person name="Lee C.-M."/>
            <person name="Woen H.-Y."/>
            <person name="Kwon S.-W."/>
        </authorList>
    </citation>
    <scope>NUCLEOTIDE SEQUENCE [LARGE SCALE GENOMIC DNA]</scope>
    <source>
        <strain evidence="5 6">H25R-14</strain>
    </source>
</reference>
<feature type="domain" description="HTH gntR-type" evidence="4">
    <location>
        <begin position="1"/>
        <end position="68"/>
    </location>
</feature>
<dbReference type="SMART" id="SM00895">
    <property type="entry name" value="FCD"/>
    <property type="match status" value="1"/>
</dbReference>
<dbReference type="Gene3D" id="1.10.10.10">
    <property type="entry name" value="Winged helix-like DNA-binding domain superfamily/Winged helix DNA-binding domain"/>
    <property type="match status" value="1"/>
</dbReference>
<accession>A0ABY4FWA2</accession>
<dbReference type="PRINTS" id="PR00035">
    <property type="entry name" value="HTHGNTR"/>
</dbReference>
<dbReference type="InterPro" id="IPR036390">
    <property type="entry name" value="WH_DNA-bd_sf"/>
</dbReference>
<keyword evidence="6" id="KW-1185">Reference proteome</keyword>
<evidence type="ECO:0000313" key="5">
    <source>
        <dbReference type="EMBL" id="UOQ60550.1"/>
    </source>
</evidence>
<keyword evidence="2" id="KW-0238">DNA-binding</keyword>